<dbReference type="PANTHER" id="PTHR12329:SF10">
    <property type="entry name" value="BAG FAMILY MOLECULAR CHAPERONE REGULATOR 4"/>
    <property type="match status" value="1"/>
</dbReference>
<feature type="compositionally biased region" description="Gly residues" evidence="1">
    <location>
        <begin position="47"/>
        <end position="56"/>
    </location>
</feature>
<feature type="compositionally biased region" description="Polar residues" evidence="1">
    <location>
        <begin position="59"/>
        <end position="68"/>
    </location>
</feature>
<dbReference type="GO" id="GO:0050821">
    <property type="term" value="P:protein stabilization"/>
    <property type="evidence" value="ECO:0007669"/>
    <property type="project" value="TreeGrafter"/>
</dbReference>
<dbReference type="AlphaFoldDB" id="A0A1L8H2D9"/>
<evidence type="ECO:0000313" key="4">
    <source>
        <dbReference type="Xenbase" id="XB-GENE-17338204"/>
    </source>
</evidence>
<feature type="compositionally biased region" description="Basic and acidic residues" evidence="1">
    <location>
        <begin position="301"/>
        <end position="323"/>
    </location>
</feature>
<dbReference type="Gene3D" id="1.20.58.120">
    <property type="entry name" value="BAG domain"/>
    <property type="match status" value="1"/>
</dbReference>
<feature type="region of interest" description="Disordered" evidence="1">
    <location>
        <begin position="244"/>
        <end position="323"/>
    </location>
</feature>
<evidence type="ECO:0000313" key="3">
    <source>
        <dbReference type="RefSeq" id="XP_018109085.1"/>
    </source>
</evidence>
<dbReference type="Bgee" id="108711653">
    <property type="expression patterns" value="Expressed in blastula and 19 other cell types or tissues"/>
</dbReference>
<reference evidence="3" key="1">
    <citation type="submission" date="2025-08" db="UniProtKB">
        <authorList>
            <consortium name="RefSeq"/>
        </authorList>
    </citation>
    <scope>IDENTIFICATION</scope>
    <source>
        <strain evidence="3">J_2021</strain>
        <tissue evidence="3">Erythrocytes</tissue>
    </source>
</reference>
<accession>A0A1L8H2D9</accession>
<evidence type="ECO:0000313" key="2">
    <source>
        <dbReference type="Proteomes" id="UP000186698"/>
    </source>
</evidence>
<dbReference type="AGR" id="Xenbase:XB-GENE-17338204"/>
<dbReference type="Proteomes" id="UP000186698">
    <property type="component" value="Chromosome 3L"/>
</dbReference>
<dbReference type="InterPro" id="IPR003103">
    <property type="entry name" value="BAG_domain"/>
</dbReference>
<dbReference type="InterPro" id="IPR039773">
    <property type="entry name" value="BAG_chaperone_regulator"/>
</dbReference>
<feature type="region of interest" description="Disordered" evidence="1">
    <location>
        <begin position="156"/>
        <end position="177"/>
    </location>
</feature>
<sequence length="405" mass="44752">MSAHRHVEGGGGYYGGAGADVLARQRGEGEAAWRTGYFPQEAERSWAGGGTGGGAPGAQNSTYSSYSPNNWSCSGHPQHPYPANYPAGDQVQRMESYTNGSYGSPYAPNSMNPTYACVPQPNQYYPPPPQAPYSVDPYKQSVGNPQAQPQWGYPPQHGYQGVSQNPQGYSPYAPHQQETVPPYQYQEAASGLHQAAMPQHSPQGEGWVYGVPNPYHWPTAPPVHHNPANTHYVSGGRAGWPGADIPNASYDLKDPSQAPNYNRQRPPYQSYHPETPQTVAPSEPKPNPPTPYYSGSPQMYNRKEPPSQEPASRAKEVDPDPMHNHPAIAKINQVLEKVVDLEREVDEFVGRKTDMSYRYLEELLTKQLLELDSVETGGQENIRQARKEAVNKLQSILERLERKGF</sequence>
<dbReference type="SUPFAM" id="SSF63491">
    <property type="entry name" value="BAG domain"/>
    <property type="match status" value="1"/>
</dbReference>
<dbReference type="PaxDb" id="8355-A0A1L8H2D9"/>
<keyword evidence="2" id="KW-1185">Reference proteome</keyword>
<dbReference type="Xenbase" id="XB-GENE-17338204">
    <property type="gene designation" value="bag4.L"/>
</dbReference>
<dbReference type="GO" id="GO:0005634">
    <property type="term" value="C:nucleus"/>
    <property type="evidence" value="ECO:0007669"/>
    <property type="project" value="TreeGrafter"/>
</dbReference>
<dbReference type="GeneID" id="108711653"/>
<dbReference type="Pfam" id="PF02179">
    <property type="entry name" value="BAG"/>
    <property type="match status" value="1"/>
</dbReference>
<dbReference type="STRING" id="8355.A0A1L8H2D9"/>
<proteinExistence type="predicted"/>
<dbReference type="SMART" id="SM00264">
    <property type="entry name" value="BAG"/>
    <property type="match status" value="1"/>
</dbReference>
<dbReference type="KEGG" id="xla:108711653"/>
<evidence type="ECO:0000256" key="1">
    <source>
        <dbReference type="SAM" id="MobiDB-lite"/>
    </source>
</evidence>
<dbReference type="GO" id="GO:0000774">
    <property type="term" value="F:adenyl-nucleotide exchange factor activity"/>
    <property type="evidence" value="ECO:0007669"/>
    <property type="project" value="TreeGrafter"/>
</dbReference>
<dbReference type="CTD" id="108711653"/>
<dbReference type="OrthoDB" id="8614100at2759"/>
<dbReference type="GO" id="GO:0051087">
    <property type="term" value="F:protein-folding chaperone binding"/>
    <property type="evidence" value="ECO:0007669"/>
    <property type="project" value="InterPro"/>
</dbReference>
<gene>
    <name evidence="3 4" type="primary">bag4.L</name>
</gene>
<dbReference type="InterPro" id="IPR036533">
    <property type="entry name" value="BAG_dom_sf"/>
</dbReference>
<dbReference type="GO" id="GO:0005829">
    <property type="term" value="C:cytosol"/>
    <property type="evidence" value="ECO:0007669"/>
    <property type="project" value="TreeGrafter"/>
</dbReference>
<feature type="region of interest" description="Disordered" evidence="1">
    <location>
        <begin position="43"/>
        <end position="68"/>
    </location>
</feature>
<protein>
    <submittedName>
        <fullName evidence="3">BAG family molecular chaperone regulator 4 isoform X1</fullName>
    </submittedName>
</protein>
<organism evidence="2 3">
    <name type="scientific">Xenopus laevis</name>
    <name type="common">African clawed frog</name>
    <dbReference type="NCBI Taxonomy" id="8355"/>
    <lineage>
        <taxon>Eukaryota</taxon>
        <taxon>Metazoa</taxon>
        <taxon>Chordata</taxon>
        <taxon>Craniata</taxon>
        <taxon>Vertebrata</taxon>
        <taxon>Euteleostomi</taxon>
        <taxon>Amphibia</taxon>
        <taxon>Batrachia</taxon>
        <taxon>Anura</taxon>
        <taxon>Pipoidea</taxon>
        <taxon>Pipidae</taxon>
        <taxon>Xenopodinae</taxon>
        <taxon>Xenopus</taxon>
        <taxon>Xenopus</taxon>
    </lineage>
</organism>
<name>A0A1L8H2D9_XENLA</name>
<dbReference type="GO" id="GO:0016020">
    <property type="term" value="C:membrane"/>
    <property type="evidence" value="ECO:0007669"/>
    <property type="project" value="TreeGrafter"/>
</dbReference>
<dbReference type="PROSITE" id="PS51035">
    <property type="entry name" value="BAG"/>
    <property type="match status" value="1"/>
</dbReference>
<dbReference type="RefSeq" id="XP_018109085.1">
    <property type="nucleotide sequence ID" value="XM_018253596.2"/>
</dbReference>
<dbReference type="OMA" id="WNSARPR"/>
<dbReference type="PANTHER" id="PTHR12329">
    <property type="entry name" value="BCL2-ASSOCIATED ATHANOGENE"/>
    <property type="match status" value="1"/>
</dbReference>